<sequence>MFSKNNQVFYYNAGRHKSIALKEIDAQTFIKIGHFKANPGNQPIIHTAYPEAKNVEYFYCKDRRGVYLIEEVFTQERFSPRVTIYKLGWADPKTFTTNNALFPYAKDKNGVYLHIHKVPNLLPQGITSCQDIMNAPHHSYEKLPIEVLYQYP</sequence>
<protein>
    <submittedName>
        <fullName evidence="1">Uncharacterized protein</fullName>
    </submittedName>
</protein>
<dbReference type="RefSeq" id="WP_002705298.1">
    <property type="nucleotide sequence ID" value="NZ_AAWS01000078.1"/>
</dbReference>
<gene>
    <name evidence="1" type="ORF">M23134_01768</name>
</gene>
<keyword evidence="2" id="KW-1185">Reference proteome</keyword>
<evidence type="ECO:0000313" key="1">
    <source>
        <dbReference type="EMBL" id="EAY24180.1"/>
    </source>
</evidence>
<dbReference type="Proteomes" id="UP000004095">
    <property type="component" value="Unassembled WGS sequence"/>
</dbReference>
<comment type="caution">
    <text evidence="1">The sequence shown here is derived from an EMBL/GenBank/DDBJ whole genome shotgun (WGS) entry which is preliminary data.</text>
</comment>
<organism evidence="1 2">
    <name type="scientific">Microscilla marina ATCC 23134</name>
    <dbReference type="NCBI Taxonomy" id="313606"/>
    <lineage>
        <taxon>Bacteria</taxon>
        <taxon>Pseudomonadati</taxon>
        <taxon>Bacteroidota</taxon>
        <taxon>Cytophagia</taxon>
        <taxon>Cytophagales</taxon>
        <taxon>Microscillaceae</taxon>
        <taxon>Microscilla</taxon>
    </lineage>
</organism>
<name>A1ZZI5_MICM2</name>
<accession>A1ZZI5</accession>
<reference evidence="1 2" key="1">
    <citation type="submission" date="2007-01" db="EMBL/GenBank/DDBJ databases">
        <authorList>
            <person name="Haygood M."/>
            <person name="Podell S."/>
            <person name="Anderson C."/>
            <person name="Hopkinson B."/>
            <person name="Roe K."/>
            <person name="Barbeau K."/>
            <person name="Gaasterland T."/>
            <person name="Ferriera S."/>
            <person name="Johnson J."/>
            <person name="Kravitz S."/>
            <person name="Beeson K."/>
            <person name="Sutton G."/>
            <person name="Rogers Y.-H."/>
            <person name="Friedman R."/>
            <person name="Frazier M."/>
            <person name="Venter J.C."/>
        </authorList>
    </citation>
    <scope>NUCLEOTIDE SEQUENCE [LARGE SCALE GENOMIC DNA]</scope>
    <source>
        <strain evidence="1 2">ATCC 23134</strain>
    </source>
</reference>
<dbReference type="AlphaFoldDB" id="A1ZZI5"/>
<evidence type="ECO:0000313" key="2">
    <source>
        <dbReference type="Proteomes" id="UP000004095"/>
    </source>
</evidence>
<dbReference type="EMBL" id="AAWS01000078">
    <property type="protein sequence ID" value="EAY24180.1"/>
    <property type="molecule type" value="Genomic_DNA"/>
</dbReference>
<proteinExistence type="predicted"/>